<comment type="subcellular location">
    <subcellularLocation>
        <location evidence="1">Membrane</location>
        <topology evidence="1">Multi-pass membrane protein</topology>
    </subcellularLocation>
</comment>
<dbReference type="Pfam" id="PF01594">
    <property type="entry name" value="AI-2E_transport"/>
    <property type="match status" value="1"/>
</dbReference>
<evidence type="ECO:0000256" key="6">
    <source>
        <dbReference type="SAM" id="Phobius"/>
    </source>
</evidence>
<reference evidence="7 8" key="1">
    <citation type="submission" date="2014-08" db="EMBL/GenBank/DDBJ databases">
        <authorList>
            <person name="Moulin Lionel"/>
        </authorList>
    </citation>
    <scope>NUCLEOTIDE SEQUENCE [LARGE SCALE GENOMIC DNA]</scope>
</reference>
<name>A0A090G484_MESPL</name>
<feature type="transmembrane region" description="Helical" evidence="6">
    <location>
        <begin position="9"/>
        <end position="29"/>
    </location>
</feature>
<organism evidence="7 8">
    <name type="scientific">Mesorhizobium plurifarium</name>
    <dbReference type="NCBI Taxonomy" id="69974"/>
    <lineage>
        <taxon>Bacteria</taxon>
        <taxon>Pseudomonadati</taxon>
        <taxon>Pseudomonadota</taxon>
        <taxon>Alphaproteobacteria</taxon>
        <taxon>Hyphomicrobiales</taxon>
        <taxon>Phyllobacteriaceae</taxon>
        <taxon>Mesorhizobium</taxon>
    </lineage>
</organism>
<dbReference type="Proteomes" id="UP000046122">
    <property type="component" value="Unassembled WGS sequence"/>
</dbReference>
<keyword evidence="5 6" id="KW-0472">Membrane</keyword>
<feature type="transmembrane region" description="Helical" evidence="6">
    <location>
        <begin position="316"/>
        <end position="341"/>
    </location>
</feature>
<feature type="transmembrane region" description="Helical" evidence="6">
    <location>
        <begin position="274"/>
        <end position="296"/>
    </location>
</feature>
<evidence type="ECO:0000256" key="4">
    <source>
        <dbReference type="ARBA" id="ARBA00022989"/>
    </source>
</evidence>
<keyword evidence="4 6" id="KW-1133">Transmembrane helix</keyword>
<evidence type="ECO:0000256" key="3">
    <source>
        <dbReference type="ARBA" id="ARBA00022692"/>
    </source>
</evidence>
<gene>
    <name evidence="7" type="ORF">MPL3365_140191</name>
</gene>
<dbReference type="InterPro" id="IPR002549">
    <property type="entry name" value="AI-2E-like"/>
</dbReference>
<feature type="transmembrane region" description="Helical" evidence="6">
    <location>
        <begin position="35"/>
        <end position="55"/>
    </location>
</feature>
<feature type="transmembrane region" description="Helical" evidence="6">
    <location>
        <begin position="218"/>
        <end position="237"/>
    </location>
</feature>
<evidence type="ECO:0008006" key="9">
    <source>
        <dbReference type="Google" id="ProtNLM"/>
    </source>
</evidence>
<dbReference type="EMBL" id="CCNE01000006">
    <property type="protein sequence ID" value="CDX52054.1"/>
    <property type="molecule type" value="Genomic_DNA"/>
</dbReference>
<feature type="transmembrane region" description="Helical" evidence="6">
    <location>
        <begin position="243"/>
        <end position="267"/>
    </location>
</feature>
<evidence type="ECO:0000256" key="2">
    <source>
        <dbReference type="ARBA" id="ARBA00009773"/>
    </source>
</evidence>
<proteinExistence type="inferred from homology"/>
<protein>
    <recommendedName>
        <fullName evidence="9">AI-2E family transporter</fullName>
    </recommendedName>
</protein>
<feature type="transmembrane region" description="Helical" evidence="6">
    <location>
        <begin position="67"/>
        <end position="91"/>
    </location>
</feature>
<evidence type="ECO:0000256" key="5">
    <source>
        <dbReference type="ARBA" id="ARBA00023136"/>
    </source>
</evidence>
<comment type="similarity">
    <text evidence="2">Belongs to the autoinducer-2 exporter (AI-2E) (TC 2.A.86) family.</text>
</comment>
<evidence type="ECO:0000256" key="1">
    <source>
        <dbReference type="ARBA" id="ARBA00004141"/>
    </source>
</evidence>
<dbReference type="PANTHER" id="PTHR21716">
    <property type="entry name" value="TRANSMEMBRANE PROTEIN"/>
    <property type="match status" value="1"/>
</dbReference>
<keyword evidence="3 6" id="KW-0812">Transmembrane</keyword>
<accession>A0A090G484</accession>
<sequence>MPAGDHPKALIRYGVLYAGFAGAVLFLIWRVSGALLLLFAGVVFASFLDALTYLLGKLVHWPRGVRLMIVCVALFAFVLACVAWGGAAIGVQGSELAATVREQINNGLAWLQQHGFKFPRDTADDLTQPDLREATPTLKSMLPNVGGLFGPAWTAVATLVAGLGDGMIIVFLGLFLAAQPVVYRDAVLLLAPPDRQHGWRVMLDECGQALRHWIVGQLITMTLIGLIVWLGLTFIGVSPAALLGLQAALLAFVPTLGPLVAGVVVIVASLPFGIWAVIGAAVTYLCAQTLESYILTPMIQRRAVSVPPALLFSGQIVLGVMFGIYGLALATPLAAVIRILMLRLYVAPTRRSDDVSALATSDG</sequence>
<dbReference type="GO" id="GO:0016020">
    <property type="term" value="C:membrane"/>
    <property type="evidence" value="ECO:0007669"/>
    <property type="project" value="UniProtKB-SubCell"/>
</dbReference>
<feature type="transmembrane region" description="Helical" evidence="6">
    <location>
        <begin position="152"/>
        <end position="178"/>
    </location>
</feature>
<dbReference type="AlphaFoldDB" id="A0A090G484"/>
<dbReference type="GO" id="GO:0055085">
    <property type="term" value="P:transmembrane transport"/>
    <property type="evidence" value="ECO:0007669"/>
    <property type="project" value="TreeGrafter"/>
</dbReference>
<dbReference type="PANTHER" id="PTHR21716:SF62">
    <property type="entry name" value="TRANSPORT PROTEIN YDBI-RELATED"/>
    <property type="match status" value="1"/>
</dbReference>
<evidence type="ECO:0000313" key="7">
    <source>
        <dbReference type="EMBL" id="CDX52054.1"/>
    </source>
</evidence>
<evidence type="ECO:0000313" key="8">
    <source>
        <dbReference type="Proteomes" id="UP000046122"/>
    </source>
</evidence>